<dbReference type="GO" id="GO:0005829">
    <property type="term" value="C:cytosol"/>
    <property type="evidence" value="ECO:0007669"/>
    <property type="project" value="TreeGrafter"/>
</dbReference>
<reference evidence="14" key="1">
    <citation type="submission" date="2016-10" db="EMBL/GenBank/DDBJ databases">
        <authorList>
            <person name="Varghese N."/>
            <person name="Submissions S."/>
        </authorList>
    </citation>
    <scope>NUCLEOTIDE SEQUENCE [LARGE SCALE GENOMIC DNA]</scope>
    <source>
        <strain evidence="14">DSM 1551</strain>
    </source>
</reference>
<dbReference type="Gene3D" id="3.30.63.10">
    <property type="entry name" value="Guanylate Kinase phosphate binding domain"/>
    <property type="match status" value="1"/>
</dbReference>
<evidence type="ECO:0000256" key="2">
    <source>
        <dbReference type="ARBA" id="ARBA00005790"/>
    </source>
</evidence>
<evidence type="ECO:0000256" key="7">
    <source>
        <dbReference type="ARBA" id="ARBA00022777"/>
    </source>
</evidence>
<sequence length="186" mass="21459">MLIILSGPSGVGKGTVREELFKDESLNLAYSISMTTRKPRPAEKDGIDYFFVEEDEFKKKIDEDKLLEWAQFVGNYYGTPKDYVDQLLDEGKNVVLEIEVQGALQVMKKCPYATTIFIVPPSMEELERRIRGRRTEDEEIVQQRLAKARKEIATKGEYKYVVENDDILEAKDKIAKIIREHHVDQG</sequence>
<evidence type="ECO:0000256" key="10">
    <source>
        <dbReference type="ARBA" id="ARBA00048594"/>
    </source>
</evidence>
<dbReference type="SMART" id="SM00072">
    <property type="entry name" value="GuKc"/>
    <property type="match status" value="1"/>
</dbReference>
<evidence type="ECO:0000256" key="11">
    <source>
        <dbReference type="HAMAP-Rule" id="MF_00328"/>
    </source>
</evidence>
<evidence type="ECO:0000256" key="3">
    <source>
        <dbReference type="ARBA" id="ARBA00012961"/>
    </source>
</evidence>
<keyword evidence="6 11" id="KW-0547">Nucleotide-binding</keyword>
<accession>A0A1I0EQX5</accession>
<keyword evidence="7 11" id="KW-0418">Kinase</keyword>
<dbReference type="EMBL" id="FOIN01000013">
    <property type="protein sequence ID" value="SET47713.1"/>
    <property type="molecule type" value="Genomic_DNA"/>
</dbReference>
<evidence type="ECO:0000313" key="13">
    <source>
        <dbReference type="EMBL" id="SET47713.1"/>
    </source>
</evidence>
<dbReference type="InterPro" id="IPR020590">
    <property type="entry name" value="Guanylate_kinase_CS"/>
</dbReference>
<dbReference type="InterPro" id="IPR027417">
    <property type="entry name" value="P-loop_NTPase"/>
</dbReference>
<evidence type="ECO:0000256" key="8">
    <source>
        <dbReference type="ARBA" id="ARBA00022840"/>
    </source>
</evidence>
<evidence type="ECO:0000256" key="5">
    <source>
        <dbReference type="ARBA" id="ARBA00022679"/>
    </source>
</evidence>
<evidence type="ECO:0000313" key="14">
    <source>
        <dbReference type="Proteomes" id="UP000198558"/>
    </source>
</evidence>
<dbReference type="FunFam" id="3.30.63.10:FF:000002">
    <property type="entry name" value="Guanylate kinase 1"/>
    <property type="match status" value="1"/>
</dbReference>
<comment type="function">
    <text evidence="1 11">Essential for recycling GMP and indirectly, cGMP.</text>
</comment>
<keyword evidence="5 11" id="KW-0808">Transferase</keyword>
<organism evidence="13 14">
    <name type="scientific">Thomasclavelia cocleata</name>
    <dbReference type="NCBI Taxonomy" id="69824"/>
    <lineage>
        <taxon>Bacteria</taxon>
        <taxon>Bacillati</taxon>
        <taxon>Bacillota</taxon>
        <taxon>Erysipelotrichia</taxon>
        <taxon>Erysipelotrichales</taxon>
        <taxon>Coprobacillaceae</taxon>
        <taxon>Thomasclavelia</taxon>
    </lineage>
</organism>
<evidence type="ECO:0000259" key="12">
    <source>
        <dbReference type="PROSITE" id="PS50052"/>
    </source>
</evidence>
<comment type="catalytic activity">
    <reaction evidence="10 11">
        <text>GMP + ATP = GDP + ADP</text>
        <dbReference type="Rhea" id="RHEA:20780"/>
        <dbReference type="ChEBI" id="CHEBI:30616"/>
        <dbReference type="ChEBI" id="CHEBI:58115"/>
        <dbReference type="ChEBI" id="CHEBI:58189"/>
        <dbReference type="ChEBI" id="CHEBI:456216"/>
        <dbReference type="EC" id="2.7.4.8"/>
    </reaction>
</comment>
<dbReference type="EC" id="2.7.4.8" evidence="3 11"/>
<keyword evidence="14" id="KW-1185">Reference proteome</keyword>
<protein>
    <recommendedName>
        <fullName evidence="4 11">Guanylate kinase</fullName>
        <ecNumber evidence="3 11">2.7.4.8</ecNumber>
    </recommendedName>
    <alternativeName>
        <fullName evidence="9 11">GMP kinase</fullName>
    </alternativeName>
</protein>
<name>A0A1I0EQX5_9FIRM</name>
<dbReference type="HAMAP" id="MF_00328">
    <property type="entry name" value="Guanylate_kinase"/>
    <property type="match status" value="1"/>
</dbReference>
<dbReference type="InterPro" id="IPR017665">
    <property type="entry name" value="Guanylate_kinase"/>
</dbReference>
<dbReference type="SUPFAM" id="SSF52540">
    <property type="entry name" value="P-loop containing nucleoside triphosphate hydrolases"/>
    <property type="match status" value="1"/>
</dbReference>
<dbReference type="PROSITE" id="PS50052">
    <property type="entry name" value="GUANYLATE_KINASE_2"/>
    <property type="match status" value="1"/>
</dbReference>
<dbReference type="Proteomes" id="UP000198558">
    <property type="component" value="Unassembled WGS sequence"/>
</dbReference>
<dbReference type="InterPro" id="IPR008145">
    <property type="entry name" value="GK/Ca_channel_bsu"/>
</dbReference>
<dbReference type="InterPro" id="IPR008144">
    <property type="entry name" value="Guanylate_kin-like_dom"/>
</dbReference>
<dbReference type="NCBIfam" id="TIGR03263">
    <property type="entry name" value="guanyl_kin"/>
    <property type="match status" value="1"/>
</dbReference>
<comment type="similarity">
    <text evidence="2 11">Belongs to the guanylate kinase family.</text>
</comment>
<feature type="domain" description="Guanylate kinase-like" evidence="12">
    <location>
        <begin position="1"/>
        <end position="179"/>
    </location>
</feature>
<keyword evidence="8 11" id="KW-0067">ATP-binding</keyword>
<dbReference type="Pfam" id="PF00625">
    <property type="entry name" value="Guanylate_kin"/>
    <property type="match status" value="1"/>
</dbReference>
<proteinExistence type="inferred from homology"/>
<evidence type="ECO:0000256" key="4">
    <source>
        <dbReference type="ARBA" id="ARBA00016296"/>
    </source>
</evidence>
<dbReference type="PANTHER" id="PTHR23117:SF13">
    <property type="entry name" value="GUANYLATE KINASE"/>
    <property type="match status" value="1"/>
</dbReference>
<dbReference type="Gene3D" id="3.40.50.300">
    <property type="entry name" value="P-loop containing nucleotide triphosphate hydrolases"/>
    <property type="match status" value="1"/>
</dbReference>
<evidence type="ECO:0000256" key="6">
    <source>
        <dbReference type="ARBA" id="ARBA00022741"/>
    </source>
</evidence>
<dbReference type="GO" id="GO:0004385">
    <property type="term" value="F:GMP kinase activity"/>
    <property type="evidence" value="ECO:0007669"/>
    <property type="project" value="UniProtKB-UniRule"/>
</dbReference>
<dbReference type="PROSITE" id="PS00856">
    <property type="entry name" value="GUANYLATE_KINASE_1"/>
    <property type="match status" value="1"/>
</dbReference>
<gene>
    <name evidence="11" type="primary">gmk</name>
    <name evidence="13" type="ORF">SAMN04489758_11336</name>
</gene>
<feature type="binding site" evidence="11">
    <location>
        <begin position="7"/>
        <end position="14"/>
    </location>
    <ligand>
        <name>ATP</name>
        <dbReference type="ChEBI" id="CHEBI:30616"/>
    </ligand>
</feature>
<comment type="subcellular location">
    <subcellularLocation>
        <location evidence="11">Cytoplasm</location>
    </subcellularLocation>
</comment>
<dbReference type="CDD" id="cd00071">
    <property type="entry name" value="GMPK"/>
    <property type="match status" value="1"/>
</dbReference>
<dbReference type="AlphaFoldDB" id="A0A1I0EQX5"/>
<dbReference type="PANTHER" id="PTHR23117">
    <property type="entry name" value="GUANYLATE KINASE-RELATED"/>
    <property type="match status" value="1"/>
</dbReference>
<evidence type="ECO:0000256" key="1">
    <source>
        <dbReference type="ARBA" id="ARBA00003531"/>
    </source>
</evidence>
<keyword evidence="11" id="KW-0963">Cytoplasm</keyword>
<evidence type="ECO:0000256" key="9">
    <source>
        <dbReference type="ARBA" id="ARBA00030128"/>
    </source>
</evidence>
<dbReference type="GO" id="GO:0005524">
    <property type="term" value="F:ATP binding"/>
    <property type="evidence" value="ECO:0007669"/>
    <property type="project" value="UniProtKB-UniRule"/>
</dbReference>